<evidence type="ECO:0000313" key="3">
    <source>
        <dbReference type="Proteomes" id="UP000737018"/>
    </source>
</evidence>
<dbReference type="InterPro" id="IPR000467">
    <property type="entry name" value="G_patch_dom"/>
</dbReference>
<protein>
    <recommendedName>
        <fullName evidence="1">G-patch domain-containing protein</fullName>
    </recommendedName>
</protein>
<evidence type="ECO:0000259" key="1">
    <source>
        <dbReference type="PROSITE" id="PS50174"/>
    </source>
</evidence>
<evidence type="ECO:0000313" key="2">
    <source>
        <dbReference type="EMBL" id="KAF3944911.1"/>
    </source>
</evidence>
<dbReference type="AlphaFoldDB" id="A0A8J4QE89"/>
<gene>
    <name evidence="2" type="ORF">CMV_028664</name>
</gene>
<accession>A0A8J4QE89</accession>
<dbReference type="SMART" id="SM00443">
    <property type="entry name" value="G_patch"/>
    <property type="match status" value="1"/>
</dbReference>
<dbReference type="PROSITE" id="PS50174">
    <property type="entry name" value="G_PATCH"/>
    <property type="match status" value="1"/>
</dbReference>
<dbReference type="PANTHER" id="PTHR23329">
    <property type="entry name" value="TUFTELIN-INTERACTING PROTEIN 11-RELATED"/>
    <property type="match status" value="1"/>
</dbReference>
<dbReference type="GO" id="GO:0071008">
    <property type="term" value="C:U2-type post-mRNA release spliceosomal complex"/>
    <property type="evidence" value="ECO:0007669"/>
    <property type="project" value="TreeGrafter"/>
</dbReference>
<dbReference type="PANTHER" id="PTHR23329:SF1">
    <property type="entry name" value="TUFTELIN-INTERACTING PROTEIN 11"/>
    <property type="match status" value="1"/>
</dbReference>
<dbReference type="Pfam" id="PF01585">
    <property type="entry name" value="G-patch"/>
    <property type="match status" value="1"/>
</dbReference>
<name>A0A8J4QE89_9ROSI</name>
<dbReference type="EMBL" id="JRKL02012524">
    <property type="protein sequence ID" value="KAF3944911.1"/>
    <property type="molecule type" value="Genomic_DNA"/>
</dbReference>
<keyword evidence="3" id="KW-1185">Reference proteome</keyword>
<comment type="caution">
    <text evidence="2">The sequence shown here is derived from an EMBL/GenBank/DDBJ whole genome shotgun (WGS) entry which is preliminary data.</text>
</comment>
<dbReference type="InterPro" id="IPR045211">
    <property type="entry name" value="TFP11/STIP/Ntr1"/>
</dbReference>
<feature type="domain" description="G-patch" evidence="1">
    <location>
        <begin position="38"/>
        <end position="83"/>
    </location>
</feature>
<dbReference type="Proteomes" id="UP000737018">
    <property type="component" value="Unassembled WGS sequence"/>
</dbReference>
<dbReference type="GO" id="GO:0003676">
    <property type="term" value="F:nucleic acid binding"/>
    <property type="evidence" value="ECO:0007669"/>
    <property type="project" value="InterPro"/>
</dbReference>
<reference evidence="2" key="1">
    <citation type="submission" date="2020-03" db="EMBL/GenBank/DDBJ databases">
        <title>Castanea mollissima Vanexum genome sequencing.</title>
        <authorList>
            <person name="Staton M."/>
        </authorList>
    </citation>
    <scope>NUCLEOTIDE SEQUENCE</scope>
    <source>
        <tissue evidence="2">Leaf</tissue>
    </source>
</reference>
<sequence length="105" mass="11838">MFELSLLMETEMLKFGKGKRAREDDEAGGGFGGFEKYTKGIGMKLLQKMGYKGGGLGKNAQGIRTPIEPKLRPNNMGMVWGSTISTRQKRRVRRRRVCWAVTVRV</sequence>
<dbReference type="GO" id="GO:0000390">
    <property type="term" value="P:spliceosomal complex disassembly"/>
    <property type="evidence" value="ECO:0007669"/>
    <property type="project" value="InterPro"/>
</dbReference>
<dbReference type="OrthoDB" id="29523at2759"/>
<proteinExistence type="predicted"/>
<organism evidence="2 3">
    <name type="scientific">Castanea mollissima</name>
    <name type="common">Chinese chestnut</name>
    <dbReference type="NCBI Taxonomy" id="60419"/>
    <lineage>
        <taxon>Eukaryota</taxon>
        <taxon>Viridiplantae</taxon>
        <taxon>Streptophyta</taxon>
        <taxon>Embryophyta</taxon>
        <taxon>Tracheophyta</taxon>
        <taxon>Spermatophyta</taxon>
        <taxon>Magnoliopsida</taxon>
        <taxon>eudicotyledons</taxon>
        <taxon>Gunneridae</taxon>
        <taxon>Pentapetalae</taxon>
        <taxon>rosids</taxon>
        <taxon>fabids</taxon>
        <taxon>Fagales</taxon>
        <taxon>Fagaceae</taxon>
        <taxon>Castanea</taxon>
    </lineage>
</organism>